<dbReference type="CDD" id="cd02440">
    <property type="entry name" value="AdoMet_MTases"/>
    <property type="match status" value="1"/>
</dbReference>
<dbReference type="Proteomes" id="UP001307889">
    <property type="component" value="Chromosome 4"/>
</dbReference>
<evidence type="ECO:0000313" key="3">
    <source>
        <dbReference type="Proteomes" id="UP001307889"/>
    </source>
</evidence>
<dbReference type="EMBL" id="AP028912">
    <property type="protein sequence ID" value="BES94030.1"/>
    <property type="molecule type" value="Genomic_DNA"/>
</dbReference>
<dbReference type="SUPFAM" id="SSF53335">
    <property type="entry name" value="S-adenosyl-L-methionine-dependent methyltransferases"/>
    <property type="match status" value="1"/>
</dbReference>
<evidence type="ECO:0008006" key="4">
    <source>
        <dbReference type="Google" id="ProtNLM"/>
    </source>
</evidence>
<protein>
    <recommendedName>
        <fullName evidence="4">Methyltransferase small domain-containing protein</fullName>
    </recommendedName>
</protein>
<sequence length="311" mass="34487">MIPSRELANKKLLEELELNKKLMKQGGVAPLNSQNSLQTSSNSANKKPTTNLPSDTPVLSASQRIALNAALTQSNGFFIPQDSAFGNLILPVLPRFDEKRNPVTMRLKTLEHALQNVEGFDRPKIALEQYTTTPHLTASILHSIHSTYDDIEGKIVADLGCGCGIFSIGAQLLGSSFAIGFDIDPDALEIFATNLDDFDGCTNVEIVNCDVVTDGFSGRWSGFFDTVVMNPPFGTRKKGVDVQFVKAGLEIAHVVYSLHKTSTRDYFMKISREMNVQCKVLAKLRFDLPHSYKFHSQKSVDIDVDLLRFFR</sequence>
<dbReference type="InterPro" id="IPR031821">
    <property type="entry name" value="SOSSC"/>
</dbReference>
<evidence type="ECO:0000313" key="2">
    <source>
        <dbReference type="EMBL" id="BES94030.1"/>
    </source>
</evidence>
<organism evidence="2 3">
    <name type="scientific">Nesidiocoris tenuis</name>
    <dbReference type="NCBI Taxonomy" id="355587"/>
    <lineage>
        <taxon>Eukaryota</taxon>
        <taxon>Metazoa</taxon>
        <taxon>Ecdysozoa</taxon>
        <taxon>Arthropoda</taxon>
        <taxon>Hexapoda</taxon>
        <taxon>Insecta</taxon>
        <taxon>Pterygota</taxon>
        <taxon>Neoptera</taxon>
        <taxon>Paraneoptera</taxon>
        <taxon>Hemiptera</taxon>
        <taxon>Heteroptera</taxon>
        <taxon>Panheteroptera</taxon>
        <taxon>Cimicomorpha</taxon>
        <taxon>Miridae</taxon>
        <taxon>Dicyphina</taxon>
        <taxon>Nesidiocoris</taxon>
    </lineage>
</organism>
<dbReference type="PANTHER" id="PTHR23290">
    <property type="entry name" value="RRNA N6-ADENOSINE-METHYLTRANSFERASE METTL5"/>
    <property type="match status" value="1"/>
</dbReference>
<proteinExistence type="predicted"/>
<gene>
    <name evidence="2" type="ORF">NTJ_06838</name>
</gene>
<dbReference type="Pfam" id="PF06325">
    <property type="entry name" value="PrmA"/>
    <property type="match status" value="1"/>
</dbReference>
<dbReference type="InterPro" id="IPR051720">
    <property type="entry name" value="rRNA_MeTrfase/Polyamine_Synth"/>
</dbReference>
<name>A0ABN7AP84_9HEMI</name>
<dbReference type="PROSITE" id="PS00092">
    <property type="entry name" value="N6_MTASE"/>
    <property type="match status" value="1"/>
</dbReference>
<dbReference type="Pfam" id="PF15925">
    <property type="entry name" value="SOSSC"/>
    <property type="match status" value="1"/>
</dbReference>
<dbReference type="InterPro" id="IPR029063">
    <property type="entry name" value="SAM-dependent_MTases_sf"/>
</dbReference>
<accession>A0ABN7AP84</accession>
<keyword evidence="3" id="KW-1185">Reference proteome</keyword>
<evidence type="ECO:0000256" key="1">
    <source>
        <dbReference type="SAM" id="MobiDB-lite"/>
    </source>
</evidence>
<feature type="compositionally biased region" description="Polar residues" evidence="1">
    <location>
        <begin position="46"/>
        <end position="57"/>
    </location>
</feature>
<reference evidence="2 3" key="1">
    <citation type="submission" date="2023-09" db="EMBL/GenBank/DDBJ databases">
        <title>Nesidiocoris tenuis whole genome shotgun sequence.</title>
        <authorList>
            <person name="Shibata T."/>
            <person name="Shimoda M."/>
            <person name="Kobayashi T."/>
            <person name="Uehara T."/>
        </authorList>
    </citation>
    <scope>NUCLEOTIDE SEQUENCE [LARGE SCALE GENOMIC DNA]</scope>
    <source>
        <strain evidence="2 3">Japan</strain>
    </source>
</reference>
<dbReference type="InterPro" id="IPR002052">
    <property type="entry name" value="DNA_methylase_N6_adenine_CS"/>
</dbReference>
<feature type="compositionally biased region" description="Low complexity" evidence="1">
    <location>
        <begin position="31"/>
        <end position="45"/>
    </location>
</feature>
<feature type="region of interest" description="Disordered" evidence="1">
    <location>
        <begin position="29"/>
        <end position="57"/>
    </location>
</feature>
<dbReference type="Gene3D" id="3.40.50.150">
    <property type="entry name" value="Vaccinia Virus protein VP39"/>
    <property type="match status" value="1"/>
</dbReference>
<dbReference type="PANTHER" id="PTHR23290:SF0">
    <property type="entry name" value="RRNA N6-ADENOSINE-METHYLTRANSFERASE METTL5"/>
    <property type="match status" value="1"/>
</dbReference>